<name>A0ABR0AZQ5_9CRUS</name>
<reference evidence="1 2" key="1">
    <citation type="journal article" date="2023" name="Nucleic Acids Res.">
        <title>The hologenome of Daphnia magna reveals possible DNA methylation and microbiome-mediated evolution of the host genome.</title>
        <authorList>
            <person name="Chaturvedi A."/>
            <person name="Li X."/>
            <person name="Dhandapani V."/>
            <person name="Marshall H."/>
            <person name="Kissane S."/>
            <person name="Cuenca-Cambronero M."/>
            <person name="Asole G."/>
            <person name="Calvet F."/>
            <person name="Ruiz-Romero M."/>
            <person name="Marangio P."/>
            <person name="Guigo R."/>
            <person name="Rago D."/>
            <person name="Mirbahai L."/>
            <person name="Eastwood N."/>
            <person name="Colbourne J.K."/>
            <person name="Zhou J."/>
            <person name="Mallon E."/>
            <person name="Orsini L."/>
        </authorList>
    </citation>
    <scope>NUCLEOTIDE SEQUENCE [LARGE SCALE GENOMIC DNA]</scope>
    <source>
        <strain evidence="1">LRV0_1</strain>
    </source>
</reference>
<dbReference type="Proteomes" id="UP001234178">
    <property type="component" value="Unassembled WGS sequence"/>
</dbReference>
<evidence type="ECO:0008006" key="3">
    <source>
        <dbReference type="Google" id="ProtNLM"/>
    </source>
</evidence>
<gene>
    <name evidence="1" type="ORF">OUZ56_023752</name>
</gene>
<evidence type="ECO:0000313" key="1">
    <source>
        <dbReference type="EMBL" id="KAK4030509.1"/>
    </source>
</evidence>
<accession>A0ABR0AZQ5</accession>
<dbReference type="EMBL" id="JAOYFB010000039">
    <property type="protein sequence ID" value="KAK4030509.1"/>
    <property type="molecule type" value="Genomic_DNA"/>
</dbReference>
<protein>
    <recommendedName>
        <fullName evidence="3">GMP synthase</fullName>
    </recommendedName>
</protein>
<sequence>MSLSLVGSLLMFQYSELAVDNIPVIFCDTRKLLSTSSPKGNIGSRTVEILSNFETRFRGDLHRILFIEPEHPMFKSDECPSLNISFHAICNEVKY</sequence>
<proteinExistence type="predicted"/>
<organism evidence="1 2">
    <name type="scientific">Daphnia magna</name>
    <dbReference type="NCBI Taxonomy" id="35525"/>
    <lineage>
        <taxon>Eukaryota</taxon>
        <taxon>Metazoa</taxon>
        <taxon>Ecdysozoa</taxon>
        <taxon>Arthropoda</taxon>
        <taxon>Crustacea</taxon>
        <taxon>Branchiopoda</taxon>
        <taxon>Diplostraca</taxon>
        <taxon>Cladocera</taxon>
        <taxon>Anomopoda</taxon>
        <taxon>Daphniidae</taxon>
        <taxon>Daphnia</taxon>
    </lineage>
</organism>
<comment type="caution">
    <text evidence="1">The sequence shown here is derived from an EMBL/GenBank/DDBJ whole genome shotgun (WGS) entry which is preliminary data.</text>
</comment>
<keyword evidence="2" id="KW-1185">Reference proteome</keyword>
<evidence type="ECO:0000313" key="2">
    <source>
        <dbReference type="Proteomes" id="UP001234178"/>
    </source>
</evidence>